<evidence type="ECO:0000259" key="11">
    <source>
        <dbReference type="PROSITE" id="PS51826"/>
    </source>
</evidence>
<gene>
    <name evidence="12" type="ORF">ZYGR_0AZ00430</name>
</gene>
<name>A0A1Q3AJX0_ZYGRO</name>
<dbReference type="Proteomes" id="UP000187013">
    <property type="component" value="Unassembled WGS sequence"/>
</dbReference>
<dbReference type="InterPro" id="IPR004167">
    <property type="entry name" value="PSBD"/>
</dbReference>
<dbReference type="Gene3D" id="4.10.320.10">
    <property type="entry name" value="E3-binding domain"/>
    <property type="match status" value="1"/>
</dbReference>
<dbReference type="FunFam" id="2.40.50.100:FF:000010">
    <property type="entry name" value="Acetyltransferase component of pyruvate dehydrogenase complex"/>
    <property type="match status" value="1"/>
</dbReference>
<comment type="function">
    <text evidence="6">Required for anchoring dihydrolipoamide dehydrogenase (E3) to the dihydrolipoamide transacetylase (E2) core of the pyruvate dehydrogenase complexes of eukaryotes. This specific binding is essential for a functional PDH complex.</text>
</comment>
<evidence type="ECO:0000256" key="8">
    <source>
        <dbReference type="ARBA" id="ARBA00083110"/>
    </source>
</evidence>
<dbReference type="EMBL" id="BDGX01000052">
    <property type="protein sequence ID" value="GAV55872.1"/>
    <property type="molecule type" value="Genomic_DNA"/>
</dbReference>
<evidence type="ECO:0000259" key="10">
    <source>
        <dbReference type="PROSITE" id="PS50968"/>
    </source>
</evidence>
<protein>
    <recommendedName>
        <fullName evidence="8">Dihydrolipoamide dehydrogenase-binding protein of pyruvate dehydrogenase complex</fullName>
    </recommendedName>
</protein>
<dbReference type="InterPro" id="IPR036625">
    <property type="entry name" value="E3-bd_dom_sf"/>
</dbReference>
<dbReference type="PROSITE" id="PS50968">
    <property type="entry name" value="BIOTINYL_LIPOYL"/>
    <property type="match status" value="1"/>
</dbReference>
<dbReference type="PANTHER" id="PTHR23151:SF82">
    <property type="entry name" value="PYRUVATE DEHYDROGENASE COMPLEX PROTEIN X COMPONENT, MITOCHONDRIAL"/>
    <property type="match status" value="1"/>
</dbReference>
<evidence type="ECO:0000256" key="7">
    <source>
        <dbReference type="ARBA" id="ARBA00065810"/>
    </source>
</evidence>
<evidence type="ECO:0000313" key="12">
    <source>
        <dbReference type="EMBL" id="GAV55872.1"/>
    </source>
</evidence>
<evidence type="ECO:0000256" key="2">
    <source>
        <dbReference type="ARBA" id="ARBA00007317"/>
    </source>
</evidence>
<dbReference type="GO" id="GO:0005759">
    <property type="term" value="C:mitochondrial matrix"/>
    <property type="evidence" value="ECO:0007669"/>
    <property type="project" value="UniProtKB-SubCell"/>
</dbReference>
<keyword evidence="3" id="KW-0450">Lipoyl</keyword>
<keyword evidence="5" id="KW-0496">Mitochondrion</keyword>
<dbReference type="GO" id="GO:0004742">
    <property type="term" value="F:dihydrolipoyllysine-residue acetyltransferase activity"/>
    <property type="evidence" value="ECO:0007669"/>
    <property type="project" value="TreeGrafter"/>
</dbReference>
<comment type="subcellular location">
    <subcellularLocation>
        <location evidence="1">Mitochondrion matrix</location>
    </subcellularLocation>
</comment>
<dbReference type="InterPro" id="IPR011053">
    <property type="entry name" value="Single_hybrid_motif"/>
</dbReference>
<feature type="domain" description="Lipoyl-binding" evidence="10">
    <location>
        <begin position="30"/>
        <end position="106"/>
    </location>
</feature>
<comment type="caution">
    <text evidence="12">The sequence shown here is derived from an EMBL/GenBank/DDBJ whole genome shotgun (WGS) entry which is preliminary data.</text>
</comment>
<comment type="subunit">
    <text evidence="7">Eukaryotic pyruvate dehydrogenase (PDH) complexes are organized as a core consisting of the oligomeric dihydrolipoamide acetyl-transferase (E2), around which are arranged multiple copies of pyruvate dehydrogenase (E1), dihydrolipoamide dehydrogenase (E3) and protein X (E3BP) bound by non-covalent bonds.</text>
</comment>
<dbReference type="Pfam" id="PF00364">
    <property type="entry name" value="Biotin_lipoyl"/>
    <property type="match status" value="1"/>
</dbReference>
<evidence type="ECO:0000313" key="13">
    <source>
        <dbReference type="Proteomes" id="UP000187013"/>
    </source>
</evidence>
<evidence type="ECO:0000256" key="5">
    <source>
        <dbReference type="ARBA" id="ARBA00023128"/>
    </source>
</evidence>
<dbReference type="GO" id="GO:0045254">
    <property type="term" value="C:pyruvate dehydrogenase complex"/>
    <property type="evidence" value="ECO:0007669"/>
    <property type="project" value="InterPro"/>
</dbReference>
<proteinExistence type="inferred from homology"/>
<comment type="similarity">
    <text evidence="2">Belongs to the 2-oxoacid dehydrogenase family.</text>
</comment>
<evidence type="ECO:0000256" key="6">
    <source>
        <dbReference type="ARBA" id="ARBA00059875"/>
    </source>
</evidence>
<feature type="region of interest" description="Disordered" evidence="9">
    <location>
        <begin position="121"/>
        <end position="157"/>
    </location>
</feature>
<dbReference type="SUPFAM" id="SSF51230">
    <property type="entry name" value="Single hybrid motif"/>
    <property type="match status" value="1"/>
</dbReference>
<dbReference type="CDD" id="cd06849">
    <property type="entry name" value="lipoyl_domain"/>
    <property type="match status" value="1"/>
</dbReference>
<evidence type="ECO:0000256" key="1">
    <source>
        <dbReference type="ARBA" id="ARBA00004305"/>
    </source>
</evidence>
<dbReference type="InterPro" id="IPR000089">
    <property type="entry name" value="Biotin_lipoyl"/>
</dbReference>
<organism evidence="12 13">
    <name type="scientific">Zygosaccharomyces rouxii</name>
    <dbReference type="NCBI Taxonomy" id="4956"/>
    <lineage>
        <taxon>Eukaryota</taxon>
        <taxon>Fungi</taxon>
        <taxon>Dikarya</taxon>
        <taxon>Ascomycota</taxon>
        <taxon>Saccharomycotina</taxon>
        <taxon>Saccharomycetes</taxon>
        <taxon>Saccharomycetales</taxon>
        <taxon>Saccharomycetaceae</taxon>
        <taxon>Zygosaccharomyces</taxon>
    </lineage>
</organism>
<dbReference type="InterPro" id="IPR045257">
    <property type="entry name" value="E2/Pdx1"/>
</dbReference>
<dbReference type="FunFam" id="4.10.320.10:FF:000017">
    <property type="entry name" value="Pyruvate dehydrogenase complex protein X component, mitochondrial"/>
    <property type="match status" value="1"/>
</dbReference>
<evidence type="ECO:0000256" key="9">
    <source>
        <dbReference type="SAM" id="MobiDB-lite"/>
    </source>
</evidence>
<dbReference type="AlphaFoldDB" id="A0A1Q3AJX0"/>
<accession>A0A1Q3AJX0</accession>
<evidence type="ECO:0000256" key="3">
    <source>
        <dbReference type="ARBA" id="ARBA00022823"/>
    </source>
</evidence>
<feature type="compositionally biased region" description="Basic and acidic residues" evidence="9">
    <location>
        <begin position="132"/>
        <end position="147"/>
    </location>
</feature>
<keyword evidence="4" id="KW-0809">Transit peptide</keyword>
<dbReference type="Gene3D" id="2.40.50.100">
    <property type="match status" value="1"/>
</dbReference>
<reference evidence="12 13" key="1">
    <citation type="submission" date="2016-08" db="EMBL/GenBank/DDBJ databases">
        <title>Draft genome sequence of allopolyploid Zygosaccharomyces rouxii.</title>
        <authorList>
            <person name="Watanabe J."/>
            <person name="Uehara K."/>
            <person name="Mogi Y."/>
            <person name="Tsukioka Y."/>
        </authorList>
    </citation>
    <scope>NUCLEOTIDE SEQUENCE [LARGE SCALE GENOMIC DNA]</scope>
    <source>
        <strain evidence="12 13">NBRC 110957</strain>
    </source>
</reference>
<dbReference type="OrthoDB" id="202158at2759"/>
<feature type="domain" description="Peripheral subunit-binding (PSBD)" evidence="11">
    <location>
        <begin position="170"/>
        <end position="211"/>
    </location>
</feature>
<evidence type="ECO:0000256" key="4">
    <source>
        <dbReference type="ARBA" id="ARBA00022946"/>
    </source>
</evidence>
<dbReference type="PROSITE" id="PS51826">
    <property type="entry name" value="PSBD"/>
    <property type="match status" value="1"/>
</dbReference>
<dbReference type="PANTHER" id="PTHR23151">
    <property type="entry name" value="DIHYDROLIPOAMIDE ACETYL/SUCCINYL-TRANSFERASE-RELATED"/>
    <property type="match status" value="1"/>
</dbReference>
<sequence>MLRSTFIRSSKALFAGQLRRFHVSNQLLDAQPYKMPAVSPTMDKGNLVEWKFKVGDEINAGDVLLEVESDKAQVDVECQDDVKLAKILVENGAKDVPVGQVIAWLADADDDLSSLEIPDVAPETEAQSAPQAKKEESSQPQTEEKKPSAPKKSSVSKSRGILNVANPNQTLLPSVHALLAGNGISKEDALKNIRASGSNGRLLKGDILAHLGKISEDSVVKVAEYIKSGEKLDLSNIELREAIEAKKPLDGDKAEAPAFKPAKPEPLVIKDQLTVQLPAGISLEQYKSSLGAFVDSAFHTAHEQPLANARSQYYDDVFESLITPAPKKPRFSVLYDLVPLSPVSQRQNNDIFDFLAGRVQKATTEKPIEGGTYALQFQVKVDDKLFDAKDKAEKFVKSLKELKIQ</sequence>
<dbReference type="GO" id="GO:0006086">
    <property type="term" value="P:pyruvate decarboxylation to acetyl-CoA"/>
    <property type="evidence" value="ECO:0007669"/>
    <property type="project" value="InterPro"/>
</dbReference>